<dbReference type="Proteomes" id="UP000887574">
    <property type="component" value="Unplaced"/>
</dbReference>
<evidence type="ECO:0000256" key="2">
    <source>
        <dbReference type="ARBA" id="ARBA00005254"/>
    </source>
</evidence>
<dbReference type="InterPro" id="IPR029045">
    <property type="entry name" value="ClpP/crotonase-like_dom_sf"/>
</dbReference>
<dbReference type="EC" id="3.1.2.4" evidence="3"/>
<evidence type="ECO:0000256" key="6">
    <source>
        <dbReference type="ARBA" id="ARBA00024871"/>
    </source>
</evidence>
<evidence type="ECO:0000256" key="1">
    <source>
        <dbReference type="ARBA" id="ARBA00001709"/>
    </source>
</evidence>
<evidence type="ECO:0000256" key="4">
    <source>
        <dbReference type="ARBA" id="ARBA00016714"/>
    </source>
</evidence>
<dbReference type="AlphaFoldDB" id="A0A915DMW8"/>
<evidence type="ECO:0000259" key="8">
    <source>
        <dbReference type="Pfam" id="PF16113"/>
    </source>
</evidence>
<feature type="domain" description="Enoyl-CoA hydratase/isomerase" evidence="8">
    <location>
        <begin position="180"/>
        <end position="337"/>
    </location>
</feature>
<dbReference type="GO" id="GO:0006574">
    <property type="term" value="P:L-valine catabolic process"/>
    <property type="evidence" value="ECO:0007669"/>
    <property type="project" value="TreeGrafter"/>
</dbReference>
<comment type="similarity">
    <text evidence="2">Belongs to the enoyl-CoA hydratase/isomerase family.</text>
</comment>
<dbReference type="InterPro" id="IPR045004">
    <property type="entry name" value="ECH_dom"/>
</dbReference>
<comment type="catalytic activity">
    <reaction evidence="1">
        <text>3-hydroxy-2-methylpropanoyl-CoA + H2O = 3-hydroxy-2-methylpropanoate + CoA + H(+)</text>
        <dbReference type="Rhea" id="RHEA:20888"/>
        <dbReference type="ChEBI" id="CHEBI:11805"/>
        <dbReference type="ChEBI" id="CHEBI:15377"/>
        <dbReference type="ChEBI" id="CHEBI:15378"/>
        <dbReference type="ChEBI" id="CHEBI:57287"/>
        <dbReference type="ChEBI" id="CHEBI:57340"/>
        <dbReference type="EC" id="3.1.2.4"/>
    </reaction>
</comment>
<keyword evidence="5" id="KW-0378">Hydrolase</keyword>
<dbReference type="InterPro" id="IPR032259">
    <property type="entry name" value="HIBYL-CoA-H"/>
</dbReference>
<organism evidence="9 10">
    <name type="scientific">Ditylenchus dipsaci</name>
    <dbReference type="NCBI Taxonomy" id="166011"/>
    <lineage>
        <taxon>Eukaryota</taxon>
        <taxon>Metazoa</taxon>
        <taxon>Ecdysozoa</taxon>
        <taxon>Nematoda</taxon>
        <taxon>Chromadorea</taxon>
        <taxon>Rhabditida</taxon>
        <taxon>Tylenchina</taxon>
        <taxon>Tylenchomorpha</taxon>
        <taxon>Sphaerularioidea</taxon>
        <taxon>Anguinidae</taxon>
        <taxon>Anguininae</taxon>
        <taxon>Ditylenchus</taxon>
    </lineage>
</organism>
<evidence type="ECO:0000256" key="5">
    <source>
        <dbReference type="ARBA" id="ARBA00022801"/>
    </source>
</evidence>
<protein>
    <recommendedName>
        <fullName evidence="4">3-hydroxyisobutyryl-CoA hydrolase, mitochondrial</fullName>
        <ecNumber evidence="3">3.1.2.4</ecNumber>
    </recommendedName>
    <alternativeName>
        <fullName evidence="7">3-hydroxyisobutyryl-coenzyme A hydrolase</fullName>
    </alternativeName>
</protein>
<dbReference type="GO" id="GO:0005739">
    <property type="term" value="C:mitochondrion"/>
    <property type="evidence" value="ECO:0007669"/>
    <property type="project" value="TreeGrafter"/>
</dbReference>
<evidence type="ECO:0000313" key="9">
    <source>
        <dbReference type="Proteomes" id="UP000887574"/>
    </source>
</evidence>
<evidence type="ECO:0000256" key="3">
    <source>
        <dbReference type="ARBA" id="ARBA00011915"/>
    </source>
</evidence>
<reference evidence="10" key="1">
    <citation type="submission" date="2022-11" db="UniProtKB">
        <authorList>
            <consortium name="WormBaseParasite"/>
        </authorList>
    </citation>
    <scope>IDENTIFICATION</scope>
</reference>
<keyword evidence="9" id="KW-1185">Reference proteome</keyword>
<dbReference type="Pfam" id="PF16113">
    <property type="entry name" value="ECH_2"/>
    <property type="match status" value="2"/>
</dbReference>
<evidence type="ECO:0000256" key="7">
    <source>
        <dbReference type="ARBA" id="ARBA00031181"/>
    </source>
</evidence>
<feature type="domain" description="Enoyl-CoA hydratase/isomerase" evidence="8">
    <location>
        <begin position="37"/>
        <end position="179"/>
    </location>
</feature>
<comment type="function">
    <text evidence="6">Hydrolyzes 3-hydroxyisobutyryl-CoA (HIBYL-CoA), a saline catabolite. Has high activity toward isobutyryl-CoA. Could be an isobutyryl-CoA dehydrogenase that functions in valine catabolism. Also hydrolyzes 3-hydroxypropanoyl-CoA.</text>
</comment>
<name>A0A915DMW8_9BILA</name>
<dbReference type="CDD" id="cd06558">
    <property type="entry name" value="crotonase-like"/>
    <property type="match status" value="1"/>
</dbReference>
<evidence type="ECO:0000313" key="10">
    <source>
        <dbReference type="WBParaSite" id="jg21684"/>
    </source>
</evidence>
<dbReference type="SUPFAM" id="SSF52096">
    <property type="entry name" value="ClpP/crotonase"/>
    <property type="match status" value="1"/>
</dbReference>
<dbReference type="GO" id="GO:0003860">
    <property type="term" value="F:3-hydroxyisobutyryl-CoA hydrolase activity"/>
    <property type="evidence" value="ECO:0007669"/>
    <property type="project" value="UniProtKB-EC"/>
</dbReference>
<dbReference type="WBParaSite" id="jg21684">
    <property type="protein sequence ID" value="jg21684"/>
    <property type="gene ID" value="jg21684"/>
</dbReference>
<dbReference type="PANTHER" id="PTHR43176">
    <property type="entry name" value="3-HYDROXYISOBUTYRYL-COA HYDROLASE-RELATED"/>
    <property type="match status" value="1"/>
</dbReference>
<dbReference type="Gene3D" id="3.90.226.10">
    <property type="entry name" value="2-enoyl-CoA Hydratase, Chain A, domain 1"/>
    <property type="match status" value="1"/>
</dbReference>
<sequence>MRITPRLPLTYLRHFSTTPCSMSSSEEVLVSNVNHKKVITLNRPKALNALSLPMIRQLTQELQGIHNGTDPTQMVIVRGSGGKAFCAGGDVLAVTKSYKEGTSVCKDFFREEYQLNYMLGTLQVPYIALMDGITMFKIYTPGCGMSINGRFRVATERTMLAMPETALGLFPDVGATHFLLKGSDVVHSGMATNYTSSQNMEKLVTALLELPKEKCTEQAVQAELEGFELQNEIQKMPDFTLEPHLEIIHRCFSASSVEEVLGKLKKQNTDFANAQLKELHKMSPTSLKVTFKQIKEGPSLNFADVFPIEYRLTQRFLKEHDFHEDAEQFWWTKTEIPNGNRAHSLK</sequence>
<proteinExistence type="inferred from homology"/>
<dbReference type="PANTHER" id="PTHR43176:SF3">
    <property type="entry name" value="3-HYDROXYISOBUTYRYL-COA HYDROLASE, MITOCHONDRIAL"/>
    <property type="match status" value="1"/>
</dbReference>
<accession>A0A915DMW8</accession>